<dbReference type="Pfam" id="PF13602">
    <property type="entry name" value="ADH_zinc_N_2"/>
    <property type="match status" value="1"/>
</dbReference>
<accession>A0ABP7ETJ1</accession>
<organism evidence="2 3">
    <name type="scientific">Salinactinospora qingdaonensis</name>
    <dbReference type="NCBI Taxonomy" id="702744"/>
    <lineage>
        <taxon>Bacteria</taxon>
        <taxon>Bacillati</taxon>
        <taxon>Actinomycetota</taxon>
        <taxon>Actinomycetes</taxon>
        <taxon>Streptosporangiales</taxon>
        <taxon>Nocardiopsidaceae</taxon>
        <taxon>Salinactinospora</taxon>
    </lineage>
</organism>
<dbReference type="EMBL" id="BAABDD010000001">
    <property type="protein sequence ID" value="GAA3724335.1"/>
    <property type="molecule type" value="Genomic_DNA"/>
</dbReference>
<evidence type="ECO:0000313" key="3">
    <source>
        <dbReference type="Proteomes" id="UP001500908"/>
    </source>
</evidence>
<dbReference type="SUPFAM" id="SSF51735">
    <property type="entry name" value="NAD(P)-binding Rossmann-fold domains"/>
    <property type="match status" value="1"/>
</dbReference>
<dbReference type="Gene3D" id="3.90.180.10">
    <property type="entry name" value="Medium-chain alcohol dehydrogenases, catalytic domain"/>
    <property type="match status" value="1"/>
</dbReference>
<protein>
    <submittedName>
        <fullName evidence="2">NAD(P)-dependent alcohol dehydrogenase</fullName>
    </submittedName>
</protein>
<dbReference type="InterPro" id="IPR002364">
    <property type="entry name" value="Quin_OxRdtase/zeta-crystal_CS"/>
</dbReference>
<dbReference type="CDD" id="cd08267">
    <property type="entry name" value="MDR1"/>
    <property type="match status" value="1"/>
</dbReference>
<sequence length="327" mass="34957">MKAFVLGSYGPPDLLRLTDIATPTPGHDEVLVRMRATSVNPYDWHLMRGEPRVARLMGGMGLRRPKLSVLGADLAGEVEAVGRGVTRFRPGDEVVAMLQQGGFAEYVCVRESELVPKPQNLSAEQAAAVPLAANTALLALRDKGGVQPGHRVLINGASGGVGTFAVQLARAFGARVTGVCSTRNVELVRSLGADEVIDYTTTDFTRPGRRYDVLIDIAGSRSVLACRRVMARGGTHVGVGGPAGRWLQPVRHVFSALAVAPLLSQRVVLAEVTRCTENPQNLMTVTEFIEAGKVAPVIDRSYPFPEIPAAVSYHEKGHVRGKVVVVA</sequence>
<dbReference type="PROSITE" id="PS01162">
    <property type="entry name" value="QOR_ZETA_CRYSTAL"/>
    <property type="match status" value="1"/>
</dbReference>
<dbReference type="Pfam" id="PF08240">
    <property type="entry name" value="ADH_N"/>
    <property type="match status" value="1"/>
</dbReference>
<evidence type="ECO:0000313" key="2">
    <source>
        <dbReference type="EMBL" id="GAA3724335.1"/>
    </source>
</evidence>
<dbReference type="InterPro" id="IPR011032">
    <property type="entry name" value="GroES-like_sf"/>
</dbReference>
<feature type="domain" description="Enoyl reductase (ER)" evidence="1">
    <location>
        <begin position="10"/>
        <end position="325"/>
    </location>
</feature>
<proteinExistence type="predicted"/>
<gene>
    <name evidence="2" type="ORF">GCM10022402_01170</name>
</gene>
<keyword evidence="3" id="KW-1185">Reference proteome</keyword>
<dbReference type="Proteomes" id="UP001500908">
    <property type="component" value="Unassembled WGS sequence"/>
</dbReference>
<evidence type="ECO:0000259" key="1">
    <source>
        <dbReference type="SMART" id="SM00829"/>
    </source>
</evidence>
<dbReference type="InterPro" id="IPR013154">
    <property type="entry name" value="ADH-like_N"/>
</dbReference>
<dbReference type="SMART" id="SM00829">
    <property type="entry name" value="PKS_ER"/>
    <property type="match status" value="1"/>
</dbReference>
<dbReference type="RefSeq" id="WP_344966244.1">
    <property type="nucleotide sequence ID" value="NZ_BAABDD010000001.1"/>
</dbReference>
<comment type="caution">
    <text evidence="2">The sequence shown here is derived from an EMBL/GenBank/DDBJ whole genome shotgun (WGS) entry which is preliminary data.</text>
</comment>
<reference evidence="3" key="1">
    <citation type="journal article" date="2019" name="Int. J. Syst. Evol. Microbiol.">
        <title>The Global Catalogue of Microorganisms (GCM) 10K type strain sequencing project: providing services to taxonomists for standard genome sequencing and annotation.</title>
        <authorList>
            <consortium name="The Broad Institute Genomics Platform"/>
            <consortium name="The Broad Institute Genome Sequencing Center for Infectious Disease"/>
            <person name="Wu L."/>
            <person name="Ma J."/>
        </authorList>
    </citation>
    <scope>NUCLEOTIDE SEQUENCE [LARGE SCALE GENOMIC DNA]</scope>
    <source>
        <strain evidence="3">JCM 17137</strain>
    </source>
</reference>
<dbReference type="Gene3D" id="3.40.50.720">
    <property type="entry name" value="NAD(P)-binding Rossmann-like Domain"/>
    <property type="match status" value="1"/>
</dbReference>
<dbReference type="SUPFAM" id="SSF50129">
    <property type="entry name" value="GroES-like"/>
    <property type="match status" value="1"/>
</dbReference>
<dbReference type="PANTHER" id="PTHR44013:SF1">
    <property type="entry name" value="ZINC-TYPE ALCOHOL DEHYDROGENASE-LIKE PROTEIN C16A3.02C"/>
    <property type="match status" value="1"/>
</dbReference>
<name>A0ABP7ETJ1_9ACTN</name>
<dbReference type="InterPro" id="IPR036291">
    <property type="entry name" value="NAD(P)-bd_dom_sf"/>
</dbReference>
<dbReference type="InterPro" id="IPR052733">
    <property type="entry name" value="Chloroplast_QOR"/>
</dbReference>
<dbReference type="PANTHER" id="PTHR44013">
    <property type="entry name" value="ZINC-TYPE ALCOHOL DEHYDROGENASE-LIKE PROTEIN C16A3.02C"/>
    <property type="match status" value="1"/>
</dbReference>
<dbReference type="InterPro" id="IPR020843">
    <property type="entry name" value="ER"/>
</dbReference>